<dbReference type="EMBL" id="QRZH01000019">
    <property type="protein sequence ID" value="RGV49593.1"/>
    <property type="molecule type" value="Genomic_DNA"/>
</dbReference>
<dbReference type="Proteomes" id="UP000286270">
    <property type="component" value="Unassembled WGS sequence"/>
</dbReference>
<evidence type="ECO:0000313" key="5">
    <source>
        <dbReference type="Proteomes" id="UP000286270"/>
    </source>
</evidence>
<dbReference type="InterPro" id="IPR013975">
    <property type="entry name" value="Tscrpt_reg_BetR_N"/>
</dbReference>
<reference evidence="3 5" key="3">
    <citation type="submission" date="2018-08" db="EMBL/GenBank/DDBJ databases">
        <title>A genome reference for cultivated species of the human gut microbiota.</title>
        <authorList>
            <person name="Zou Y."/>
            <person name="Xue W."/>
            <person name="Luo G."/>
        </authorList>
    </citation>
    <scope>NUCLEOTIDE SEQUENCE [LARGE SCALE GENOMIC DNA]</scope>
    <source>
        <strain evidence="3 5">AF14-26</strain>
    </source>
</reference>
<evidence type="ECO:0000313" key="2">
    <source>
        <dbReference type="EMBL" id="KFX75444.1"/>
    </source>
</evidence>
<dbReference type="EMBL" id="JMZZ02000101">
    <property type="protein sequence ID" value="KFX75444.1"/>
    <property type="molecule type" value="Genomic_DNA"/>
</dbReference>
<feature type="domain" description="Transcription regulator BetR N-terminal" evidence="1">
    <location>
        <begin position="24"/>
        <end position="76"/>
    </location>
</feature>
<reference evidence="2" key="1">
    <citation type="book" date="2014" name="THE 24TH EUROPEAN CONGRESS OF CLINICAL MICROBIOLOGY AND INFECTIOUS DISEASES" publisher="ECCMID 2014" city="Barcelona, Spain">
        <title>Identification of resistance genes in three multidrug-resistant Bacteroides fragilis isolates by whole genome sequencing.</title>
        <editorList>
            <person name="Unknown"/>
            <person name="A."/>
        </editorList>
        <authorList>
            <person name="Sydenham T.V."/>
            <person name="Hasman H."/>
            <person name="Wang M."/>
            <person name="Soki J."/>
            <person name="Nagy E."/>
            <person name="Justesen U.S."/>
        </authorList>
    </citation>
    <scope>NUCLEOTIDE SEQUENCE</scope>
    <source>
        <strain evidence="2">DCMOUH0018B</strain>
    </source>
</reference>
<gene>
    <name evidence="3" type="ORF">DWW08_18430</name>
    <name evidence="2" type="ORF">EE52_0206860</name>
    <name evidence="4" type="ORF">NXX45_15440</name>
</gene>
<protein>
    <submittedName>
        <fullName evidence="4">Helix-turn-helix domain-containing protein</fullName>
    </submittedName>
</protein>
<evidence type="ECO:0000313" key="4">
    <source>
        <dbReference type="EMBL" id="UVR55123.1"/>
    </source>
</evidence>
<dbReference type="EMBL" id="CP103216">
    <property type="protein sequence ID" value="UVR55123.1"/>
    <property type="molecule type" value="Genomic_DNA"/>
</dbReference>
<sequence>MIMRNINTDLIDAMKIYLPKGNNLANTLMDILYLGKEATYRRLRGEVPFTFAEVATISQHMGISLDKIVGADLNDNAIVNLNMLQCQRPAETYYSIIDSYIKLFGQLIERESSERSTSSNTVPQTLYLKYEALSKFQLFKWIYQHESTYAGRHYEDLEIPEKLIDKQKEFVNLSQLFQTTNYIWDKEIFIRLVNEIKFFLNINLISEDSVKRIKKELLILLNELEKISAQGKYSSGKDVKIYISDINFESTYSYVETDIYHQCLIGVFSINSITSKDDLLFQHLKVWIQSLKKYSTLISQSGEVQRIHFFNRQQELVKSL</sequence>
<dbReference type="Proteomes" id="UP001060330">
    <property type="component" value="Chromosome"/>
</dbReference>
<evidence type="ECO:0000259" key="1">
    <source>
        <dbReference type="Pfam" id="PF08667"/>
    </source>
</evidence>
<organism evidence="2">
    <name type="scientific">Bacteroides fragilis</name>
    <dbReference type="NCBI Taxonomy" id="817"/>
    <lineage>
        <taxon>Bacteria</taxon>
        <taxon>Pseudomonadati</taxon>
        <taxon>Bacteroidota</taxon>
        <taxon>Bacteroidia</taxon>
        <taxon>Bacteroidales</taxon>
        <taxon>Bacteroidaceae</taxon>
        <taxon>Bacteroides</taxon>
    </lineage>
</organism>
<dbReference type="AlphaFoldDB" id="A0A0I9UT32"/>
<dbReference type="Pfam" id="PF08667">
    <property type="entry name" value="BetR"/>
    <property type="match status" value="1"/>
</dbReference>
<accession>A0A0I9UT32</accession>
<dbReference type="RefSeq" id="WP_008660179.1">
    <property type="nucleotide sequence ID" value="NZ_CABKOU010000002.1"/>
</dbReference>
<reference evidence="2" key="2">
    <citation type="submission" date="2014-07" db="EMBL/GenBank/DDBJ databases">
        <title>Genetics and epidemiology of antimicrobial resistance in B. fragilis group.</title>
        <authorList>
            <person name="Sydenham T.V."/>
            <person name="Hasman H."/>
            <person name="Kemp M."/>
            <person name="Justesen U.S."/>
        </authorList>
    </citation>
    <scope>NUCLEOTIDE SEQUENCE [LARGE SCALE GENOMIC DNA]</scope>
    <source>
        <strain evidence="2">DCMOUH0018B</strain>
    </source>
</reference>
<evidence type="ECO:0000313" key="3">
    <source>
        <dbReference type="EMBL" id="RGV49593.1"/>
    </source>
</evidence>
<reference evidence="4" key="4">
    <citation type="submission" date="2022-08" db="EMBL/GenBank/DDBJ databases">
        <title>Genome Sequencing of Bacteroides fragilis Group Isolates with Nanopore Technology.</title>
        <authorList>
            <person name="Tisza M.J."/>
            <person name="Smith D."/>
            <person name="Dekker J.P."/>
        </authorList>
    </citation>
    <scope>NUCLEOTIDE SEQUENCE</scope>
    <source>
        <strain evidence="4">BFG-70</strain>
    </source>
</reference>
<name>A0A0I9UT32_BACFG</name>
<proteinExistence type="predicted"/>
<dbReference type="PATRIC" id="fig|817.53.peg.1421"/>